<gene>
    <name evidence="6" type="ORF">PLEPLA_LOCUS5952</name>
</gene>
<feature type="compositionally biased region" description="Low complexity" evidence="4">
    <location>
        <begin position="205"/>
        <end position="224"/>
    </location>
</feature>
<dbReference type="InterPro" id="IPR002126">
    <property type="entry name" value="Cadherin-like_dom"/>
</dbReference>
<comment type="subcellular location">
    <subcellularLocation>
        <location evidence="1">Membrane</location>
    </subcellularLocation>
</comment>
<organism evidence="6 7">
    <name type="scientific">Pleuronectes platessa</name>
    <name type="common">European plaice</name>
    <dbReference type="NCBI Taxonomy" id="8262"/>
    <lineage>
        <taxon>Eukaryota</taxon>
        <taxon>Metazoa</taxon>
        <taxon>Chordata</taxon>
        <taxon>Craniata</taxon>
        <taxon>Vertebrata</taxon>
        <taxon>Euteleostomi</taxon>
        <taxon>Actinopterygii</taxon>
        <taxon>Neopterygii</taxon>
        <taxon>Teleostei</taxon>
        <taxon>Neoteleostei</taxon>
        <taxon>Acanthomorphata</taxon>
        <taxon>Carangaria</taxon>
        <taxon>Pleuronectiformes</taxon>
        <taxon>Pleuronectoidei</taxon>
        <taxon>Pleuronectidae</taxon>
        <taxon>Pleuronectes</taxon>
    </lineage>
</organism>
<keyword evidence="2" id="KW-0472">Membrane</keyword>
<evidence type="ECO:0000256" key="2">
    <source>
        <dbReference type="ARBA" id="ARBA00023136"/>
    </source>
</evidence>
<protein>
    <recommendedName>
        <fullName evidence="5">Cadherin domain-containing protein</fullName>
    </recommendedName>
</protein>
<keyword evidence="7" id="KW-1185">Reference proteome</keyword>
<keyword evidence="3" id="KW-0106">Calcium</keyword>
<dbReference type="EMBL" id="CADEAL010000306">
    <property type="protein sequence ID" value="CAB1418130.1"/>
    <property type="molecule type" value="Genomic_DNA"/>
</dbReference>
<dbReference type="InterPro" id="IPR020894">
    <property type="entry name" value="Cadherin_CS"/>
</dbReference>
<sequence>MEGSLGRRADEVKELDVSTTDFSGNLVDGPTSLLITVIDQNDNRPIFKESRYSGEVLEGSPTASSLYLKQRGSTLHDLCLSLRTSRGPKFLVVQCFQLPLLSRMVLMMKLGKNQLLYPRVLLLFTSRVSPLIHRNKILPLRSNCQVSPGQITDCWQQLAPRSLSICRLLCCRIITATYIAGQGSHPAGMQERGEFYSPLPQSPTSSSGLDYPSLSPSSYSQRLSKSSESRRQTNPPPIVPFFCSSSSSY</sequence>
<evidence type="ECO:0000256" key="4">
    <source>
        <dbReference type="SAM" id="MobiDB-lite"/>
    </source>
</evidence>
<reference evidence="6" key="1">
    <citation type="submission" date="2020-03" db="EMBL/GenBank/DDBJ databases">
        <authorList>
            <person name="Weist P."/>
        </authorList>
    </citation>
    <scope>NUCLEOTIDE SEQUENCE</scope>
</reference>
<evidence type="ECO:0000259" key="5">
    <source>
        <dbReference type="PROSITE" id="PS50268"/>
    </source>
</evidence>
<evidence type="ECO:0000313" key="6">
    <source>
        <dbReference type="EMBL" id="CAB1418130.1"/>
    </source>
</evidence>
<dbReference type="AlphaFoldDB" id="A0A9N7TS45"/>
<feature type="domain" description="Cadherin" evidence="5">
    <location>
        <begin position="5"/>
        <end position="47"/>
    </location>
</feature>
<dbReference type="GO" id="GO:0007156">
    <property type="term" value="P:homophilic cell adhesion via plasma membrane adhesion molecules"/>
    <property type="evidence" value="ECO:0007669"/>
    <property type="project" value="InterPro"/>
</dbReference>
<dbReference type="PROSITE" id="PS50268">
    <property type="entry name" value="CADHERIN_2"/>
    <property type="match status" value="1"/>
</dbReference>
<name>A0A9N7TS45_PLEPL</name>
<proteinExistence type="predicted"/>
<evidence type="ECO:0000313" key="7">
    <source>
        <dbReference type="Proteomes" id="UP001153269"/>
    </source>
</evidence>
<evidence type="ECO:0000256" key="3">
    <source>
        <dbReference type="PROSITE-ProRule" id="PRU00043"/>
    </source>
</evidence>
<accession>A0A9N7TS45</accession>
<dbReference type="GO" id="GO:0005886">
    <property type="term" value="C:plasma membrane"/>
    <property type="evidence" value="ECO:0007669"/>
    <property type="project" value="InterPro"/>
</dbReference>
<dbReference type="Proteomes" id="UP001153269">
    <property type="component" value="Unassembled WGS sequence"/>
</dbReference>
<evidence type="ECO:0000256" key="1">
    <source>
        <dbReference type="ARBA" id="ARBA00004370"/>
    </source>
</evidence>
<dbReference type="GO" id="GO:0005509">
    <property type="term" value="F:calcium ion binding"/>
    <property type="evidence" value="ECO:0007669"/>
    <property type="project" value="UniProtKB-UniRule"/>
</dbReference>
<dbReference type="PROSITE" id="PS00232">
    <property type="entry name" value="CADHERIN_1"/>
    <property type="match status" value="1"/>
</dbReference>
<feature type="region of interest" description="Disordered" evidence="4">
    <location>
        <begin position="190"/>
        <end position="249"/>
    </location>
</feature>
<comment type="caution">
    <text evidence="6">The sequence shown here is derived from an EMBL/GenBank/DDBJ whole genome shotgun (WGS) entry which is preliminary data.</text>
</comment>